<dbReference type="AlphaFoldDB" id="W0HU14"/>
<dbReference type="EMBL" id="CP006569">
    <property type="protein sequence ID" value="AHF75997.1"/>
    <property type="molecule type" value="Genomic_DNA"/>
</dbReference>
<keyword evidence="3" id="KW-1185">Reference proteome</keyword>
<protein>
    <submittedName>
        <fullName evidence="2">Copper resistance lipoprotein</fullName>
    </submittedName>
</protein>
<feature type="chain" id="PRO_5004790661" evidence="1">
    <location>
        <begin position="19"/>
        <end position="138"/>
    </location>
</feature>
<sequence>MKRLILLLVITLSGSVLPGCHIAPPADRAFTPMQQYYQGTLPGENREAIETSLFLAENGTFVMRQHFTTGTRLGRMQSSVGQWARTADKLTLVENATGKKRFFRPSGNSLEMLDDHGVMIPSAGCRFLLLPPRDRVMT</sequence>
<dbReference type="InterPro" id="IPR043176">
    <property type="entry name" value="NlpE_N_sf"/>
</dbReference>
<dbReference type="PATRIC" id="fig|1239307.3.peg.984"/>
<dbReference type="HOGENOM" id="CLU_1881762_0_0_6"/>
<keyword evidence="2" id="KW-0449">Lipoprotein</keyword>
<evidence type="ECO:0000313" key="3">
    <source>
        <dbReference type="Proteomes" id="UP000019028"/>
    </source>
</evidence>
<dbReference type="Gene3D" id="2.40.128.300">
    <property type="match status" value="1"/>
</dbReference>
<gene>
    <name evidence="2" type="primary">nlpE</name>
    <name evidence="2" type="ORF">Sant_0918</name>
</gene>
<name>W0HU14_9GAMM</name>
<dbReference type="OrthoDB" id="5348860at2"/>
<dbReference type="RefSeq" id="WP_025421128.1">
    <property type="nucleotide sequence ID" value="NZ_CP006569.1"/>
</dbReference>
<organism evidence="2 3">
    <name type="scientific">Sodalis praecaptivus</name>
    <dbReference type="NCBI Taxonomy" id="1239307"/>
    <lineage>
        <taxon>Bacteria</taxon>
        <taxon>Pseudomonadati</taxon>
        <taxon>Pseudomonadota</taxon>
        <taxon>Gammaproteobacteria</taxon>
        <taxon>Enterobacterales</taxon>
        <taxon>Bruguierivoracaceae</taxon>
        <taxon>Sodalis</taxon>
    </lineage>
</organism>
<evidence type="ECO:0000256" key="1">
    <source>
        <dbReference type="SAM" id="SignalP"/>
    </source>
</evidence>
<reference evidence="2 3" key="1">
    <citation type="journal article" date="2014" name="Genome Biol. Evol.">
        <title>Genome degeneration and adaptation in a nascent stage of symbiosis.</title>
        <authorList>
            <person name="Oakeson K.F."/>
            <person name="Gil R."/>
            <person name="Clayton A.L."/>
            <person name="Dunn D.M."/>
            <person name="von Niederhausern A.C."/>
            <person name="Hamil C."/>
            <person name="Aoyagi A."/>
            <person name="Duval B."/>
            <person name="Baca A."/>
            <person name="Silva F.J."/>
            <person name="Vallier A."/>
            <person name="Jackson D.G."/>
            <person name="Latorre A."/>
            <person name="Weiss R.B."/>
            <person name="Heddi A."/>
            <person name="Moya A."/>
            <person name="Dale C."/>
        </authorList>
    </citation>
    <scope>NUCLEOTIDE SEQUENCE [LARGE SCALE GENOMIC DNA]</scope>
    <source>
        <strain evidence="2 3">HS1</strain>
    </source>
</reference>
<keyword evidence="1" id="KW-0732">Signal</keyword>
<dbReference type="KEGG" id="sod:Sant_0918"/>
<evidence type="ECO:0000313" key="2">
    <source>
        <dbReference type="EMBL" id="AHF75997.1"/>
    </source>
</evidence>
<dbReference type="Pfam" id="PF04170">
    <property type="entry name" value="NlpE"/>
    <property type="match status" value="1"/>
</dbReference>
<proteinExistence type="predicted"/>
<dbReference type="InterPro" id="IPR007298">
    <property type="entry name" value="Cu-R_lipoprotein_NlpE"/>
</dbReference>
<accession>W0HU14</accession>
<feature type="signal peptide" evidence="1">
    <location>
        <begin position="1"/>
        <end position="18"/>
    </location>
</feature>
<dbReference type="Proteomes" id="UP000019028">
    <property type="component" value="Chromosome"/>
</dbReference>